<dbReference type="InterPro" id="IPR035965">
    <property type="entry name" value="PAS-like_dom_sf"/>
</dbReference>
<dbReference type="NCBIfam" id="TIGR00229">
    <property type="entry name" value="sensory_box"/>
    <property type="match status" value="1"/>
</dbReference>
<protein>
    <submittedName>
        <fullName evidence="4">Sensor domain-containing diguanylate cyclase</fullName>
        <ecNumber evidence="4">2.7.7.65</ecNumber>
    </submittedName>
</protein>
<proteinExistence type="predicted"/>
<dbReference type="Proteomes" id="UP001280629">
    <property type="component" value="Unassembled WGS sequence"/>
</dbReference>
<evidence type="ECO:0000313" key="4">
    <source>
        <dbReference type="EMBL" id="MDW0110486.1"/>
    </source>
</evidence>
<dbReference type="PANTHER" id="PTHR45138">
    <property type="entry name" value="REGULATORY COMPONENTS OF SENSORY TRANSDUCTION SYSTEM"/>
    <property type="match status" value="1"/>
</dbReference>
<keyword evidence="5" id="KW-1185">Reference proteome</keyword>
<dbReference type="SMART" id="SM00267">
    <property type="entry name" value="GGDEF"/>
    <property type="match status" value="1"/>
</dbReference>
<dbReference type="InterPro" id="IPR000014">
    <property type="entry name" value="PAS"/>
</dbReference>
<organism evidence="4 5">
    <name type="scientific">Sporosarcina aquimarina</name>
    <dbReference type="NCBI Taxonomy" id="114975"/>
    <lineage>
        <taxon>Bacteria</taxon>
        <taxon>Bacillati</taxon>
        <taxon>Bacillota</taxon>
        <taxon>Bacilli</taxon>
        <taxon>Bacillales</taxon>
        <taxon>Caryophanaceae</taxon>
        <taxon>Sporosarcina</taxon>
    </lineage>
</organism>
<evidence type="ECO:0000259" key="3">
    <source>
        <dbReference type="PROSITE" id="PS50887"/>
    </source>
</evidence>
<dbReference type="Gene3D" id="3.30.70.270">
    <property type="match status" value="1"/>
</dbReference>
<dbReference type="SUPFAM" id="SSF55073">
    <property type="entry name" value="Nucleotide cyclase"/>
    <property type="match status" value="1"/>
</dbReference>
<dbReference type="Gene3D" id="3.30.450.20">
    <property type="entry name" value="PAS domain"/>
    <property type="match status" value="1"/>
</dbReference>
<dbReference type="EC" id="2.7.7.65" evidence="4"/>
<keyword evidence="4" id="KW-0548">Nucleotidyltransferase</keyword>
<gene>
    <name evidence="4" type="ORF">QT716_10610</name>
</gene>
<feature type="domain" description="GGDEF" evidence="3">
    <location>
        <begin position="188"/>
        <end position="317"/>
    </location>
</feature>
<feature type="coiled-coil region" evidence="1">
    <location>
        <begin position="133"/>
        <end position="160"/>
    </location>
</feature>
<dbReference type="InterPro" id="IPR050469">
    <property type="entry name" value="Diguanylate_Cyclase"/>
</dbReference>
<dbReference type="Pfam" id="PF13426">
    <property type="entry name" value="PAS_9"/>
    <property type="match status" value="1"/>
</dbReference>
<dbReference type="InterPro" id="IPR029787">
    <property type="entry name" value="Nucleotide_cyclase"/>
</dbReference>
<dbReference type="SUPFAM" id="SSF55785">
    <property type="entry name" value="PYP-like sensor domain (PAS domain)"/>
    <property type="match status" value="1"/>
</dbReference>
<dbReference type="PROSITE" id="PS50112">
    <property type="entry name" value="PAS"/>
    <property type="match status" value="1"/>
</dbReference>
<dbReference type="InterPro" id="IPR043128">
    <property type="entry name" value="Rev_trsase/Diguanyl_cyclase"/>
</dbReference>
<evidence type="ECO:0000259" key="2">
    <source>
        <dbReference type="PROSITE" id="PS50112"/>
    </source>
</evidence>
<keyword evidence="1" id="KW-0175">Coiled coil</keyword>
<feature type="domain" description="PAS" evidence="2">
    <location>
        <begin position="1"/>
        <end position="42"/>
    </location>
</feature>
<dbReference type="InterPro" id="IPR000160">
    <property type="entry name" value="GGDEF_dom"/>
</dbReference>
<dbReference type="PROSITE" id="PS50887">
    <property type="entry name" value="GGDEF"/>
    <property type="match status" value="1"/>
</dbReference>
<evidence type="ECO:0000256" key="1">
    <source>
        <dbReference type="SAM" id="Coils"/>
    </source>
</evidence>
<name>A0ABU4G0R4_9BACL</name>
<keyword evidence="4" id="KW-0808">Transferase</keyword>
<dbReference type="EMBL" id="JAUBDH010000006">
    <property type="protein sequence ID" value="MDW0110486.1"/>
    <property type="molecule type" value="Genomic_DNA"/>
</dbReference>
<evidence type="ECO:0000313" key="5">
    <source>
        <dbReference type="Proteomes" id="UP001280629"/>
    </source>
</evidence>
<dbReference type="NCBIfam" id="TIGR00254">
    <property type="entry name" value="GGDEF"/>
    <property type="match status" value="1"/>
</dbReference>
<comment type="caution">
    <text evidence="4">The sequence shown here is derived from an EMBL/GenBank/DDBJ whole genome shotgun (WGS) entry which is preliminary data.</text>
</comment>
<dbReference type="CDD" id="cd01949">
    <property type="entry name" value="GGDEF"/>
    <property type="match status" value="1"/>
</dbReference>
<reference evidence="4 5" key="1">
    <citation type="submission" date="2023-06" db="EMBL/GenBank/DDBJ databases">
        <title>Sporosarcina sp. nov., isolated from Korean traditional fermented seafood 'Jeotgal'.</title>
        <authorList>
            <person name="Yang A.-I."/>
            <person name="Shin N.-R."/>
        </authorList>
    </citation>
    <scope>NUCLEOTIDE SEQUENCE [LARGE SCALE GENOMIC DNA]</scope>
    <source>
        <strain evidence="4 5">KCTC3840</strain>
    </source>
</reference>
<dbReference type="RefSeq" id="WP_317936046.1">
    <property type="nucleotide sequence ID" value="NZ_JAUBDH010000006.1"/>
</dbReference>
<dbReference type="Pfam" id="PF00990">
    <property type="entry name" value="GGDEF"/>
    <property type="match status" value="1"/>
</dbReference>
<dbReference type="PANTHER" id="PTHR45138:SF9">
    <property type="entry name" value="DIGUANYLATE CYCLASE DGCM-RELATED"/>
    <property type="match status" value="1"/>
</dbReference>
<dbReference type="CDD" id="cd00130">
    <property type="entry name" value="PAS"/>
    <property type="match status" value="1"/>
</dbReference>
<sequence length="322" mass="36785">MDERLSEAPCGFISMDPSGSILEVNNRCLNWLGYMEKDLIGKHVEALLTNVNRMLIHTYFFPTIQLHGAVEEFYINLKNSDGDSIPVLLNASRSMRKEKEVIDCMFIQMKQRINYEMELRSLQKTTEEAFTQLEKIYMEIAKKQAEILDMNDELLKLSNTDKLTGIPNRRFFQEEMEYHMNRFTKEGIVSSLLMVDIDHFKRVNDTYGHLAGDRVLVQLAGLLRQEICKEDCVARLGGEEFVIILPNTEAEEAMKLAVKLNNAIAAANWEIIDHLTVSIGAATFTGNDNETTIVNHADQALYQAKEIGRNCAIHFDDLDLRS</sequence>
<accession>A0ABU4G0R4</accession>
<dbReference type="GO" id="GO:0052621">
    <property type="term" value="F:diguanylate cyclase activity"/>
    <property type="evidence" value="ECO:0007669"/>
    <property type="project" value="UniProtKB-EC"/>
</dbReference>